<evidence type="ECO:0000313" key="9">
    <source>
        <dbReference type="EMBL" id="KAG6452085.1"/>
    </source>
</evidence>
<dbReference type="GO" id="GO:0004553">
    <property type="term" value="F:hydrolase activity, hydrolyzing O-glycosyl compounds"/>
    <property type="evidence" value="ECO:0007669"/>
    <property type="project" value="InterPro"/>
</dbReference>
<feature type="chain" id="PRO_5036864206" description="Myogenesis-regulating glycosidase-like" evidence="6">
    <location>
        <begin position="20"/>
        <end position="679"/>
    </location>
</feature>
<dbReference type="InterPro" id="IPR048395">
    <property type="entry name" value="Glyco_hydro_31_C"/>
</dbReference>
<keyword evidence="2 4" id="KW-0378">Hydrolase</keyword>
<dbReference type="SUPFAM" id="SSF51011">
    <property type="entry name" value="Glycosyl hydrolase domain"/>
    <property type="match status" value="1"/>
</dbReference>
<name>A0A921Z6Y5_MANSE</name>
<organism evidence="9 10">
    <name type="scientific">Manduca sexta</name>
    <name type="common">Tobacco hawkmoth</name>
    <name type="synonym">Tobacco hornworm</name>
    <dbReference type="NCBI Taxonomy" id="7130"/>
    <lineage>
        <taxon>Eukaryota</taxon>
        <taxon>Metazoa</taxon>
        <taxon>Ecdysozoa</taxon>
        <taxon>Arthropoda</taxon>
        <taxon>Hexapoda</taxon>
        <taxon>Insecta</taxon>
        <taxon>Pterygota</taxon>
        <taxon>Neoptera</taxon>
        <taxon>Endopterygota</taxon>
        <taxon>Lepidoptera</taxon>
        <taxon>Glossata</taxon>
        <taxon>Ditrysia</taxon>
        <taxon>Bombycoidea</taxon>
        <taxon>Sphingidae</taxon>
        <taxon>Sphinginae</taxon>
        <taxon>Sphingini</taxon>
        <taxon>Manduca</taxon>
    </lineage>
</organism>
<evidence type="ECO:0000313" key="10">
    <source>
        <dbReference type="Proteomes" id="UP000791440"/>
    </source>
</evidence>
<keyword evidence="6" id="KW-0732">Signal</keyword>
<dbReference type="EMBL" id="JH668417">
    <property type="protein sequence ID" value="KAG6452085.1"/>
    <property type="molecule type" value="Genomic_DNA"/>
</dbReference>
<dbReference type="PANTHER" id="PTHR43053">
    <property type="entry name" value="GLYCOSIDASE FAMILY 31"/>
    <property type="match status" value="1"/>
</dbReference>
<evidence type="ECO:0000259" key="7">
    <source>
        <dbReference type="Pfam" id="PF01055"/>
    </source>
</evidence>
<dbReference type="PANTHER" id="PTHR43053:SF4">
    <property type="entry name" value="MYOGENESIS-REGULATING GLYCOSIDASE"/>
    <property type="match status" value="1"/>
</dbReference>
<protein>
    <recommendedName>
        <fullName evidence="11">Myogenesis-regulating glycosidase-like</fullName>
    </recommendedName>
</protein>
<dbReference type="SUPFAM" id="SSF51445">
    <property type="entry name" value="(Trans)glycosidases"/>
    <property type="match status" value="1"/>
</dbReference>
<dbReference type="Gene3D" id="3.20.20.80">
    <property type="entry name" value="Glycosidases"/>
    <property type="match status" value="1"/>
</dbReference>
<dbReference type="Pfam" id="PF21365">
    <property type="entry name" value="Glyco_hydro_31_3rd"/>
    <property type="match status" value="1"/>
</dbReference>
<dbReference type="Gene3D" id="2.60.40.1180">
    <property type="entry name" value="Golgi alpha-mannosidase II"/>
    <property type="match status" value="1"/>
</dbReference>
<keyword evidence="5" id="KW-1133">Transmembrane helix</keyword>
<accession>A0A921Z6Y5</accession>
<evidence type="ECO:0000259" key="8">
    <source>
        <dbReference type="Pfam" id="PF21365"/>
    </source>
</evidence>
<feature type="domain" description="Glycoside hydrolase family 31 TIM barrel" evidence="7">
    <location>
        <begin position="469"/>
        <end position="557"/>
    </location>
</feature>
<feature type="domain" description="Glycosyl hydrolase family 31 C-terminal" evidence="8">
    <location>
        <begin position="567"/>
        <end position="651"/>
    </location>
</feature>
<sequence>MAALKVLLALLSLSARAHSAIVSVPSVTSARADDVTLTLEPQLIGGYQLVLHEDDERTVFGHIGRTITSSSAFTVEDVTGGIEVRVGTANLTISTLYDATKKARGIKIRWDAGPQMRLEDCIDFGTKHWYAGPMQVDQVYPVETAQQRYAASFSKETDNGAIAERYWLNSAGEYVYVHSEVPLFIDYHNLAANHLCFGAQITMPYSSKRTHNLLAYDIWFLPNVKEAHKHAVDNYLGKPSGLPDYRMVQHPIWSTWAQYSRDINESKLLDFAQQIRNNGFENSQFEIDDLWEVCYGSFTVDERKFPNFTQTVQDIKAMGYRVTIWAHPFINKNCEPWYSEALNNGYFVLDEAGSPDTSWWNNNGSVPGFIDFTNPAAAEWWYQRLRTFLDTYDIDSLKFDAGESSFTPQIAVQTGDIDLQPHHIVDTYARVCAKFGDMIEIRAGFRTQDLPIFVRMVDRDSIWGLNNGLPTIITTTIQMNLNGYTLVLPDMIGGNGFNLDHDQADLPTKELFIRWVQANTFLPVMQYSFAPWNFDDETVLISKKYTELHAEYAEEIYAAMGASVEEGKPVNAPLWWIAPDDEEALVIWDEYLLGENILVAPVLEEGATSRDIYLPTGVWLEEGDPERAHEGPLWIRDYPAPLDILPYFVRQSPAIPDSSRTVVMSTIIVLLGLIFNFIM</sequence>
<evidence type="ECO:0000256" key="6">
    <source>
        <dbReference type="SAM" id="SignalP"/>
    </source>
</evidence>
<comment type="caution">
    <text evidence="9">The sequence shown here is derived from an EMBL/GenBank/DDBJ whole genome shotgun (WGS) entry which is preliminary data.</text>
</comment>
<dbReference type="InterPro" id="IPR013780">
    <property type="entry name" value="Glyco_hydro_b"/>
</dbReference>
<dbReference type="Proteomes" id="UP000791440">
    <property type="component" value="Unassembled WGS sequence"/>
</dbReference>
<comment type="similarity">
    <text evidence="1 4">Belongs to the glycosyl hydrolase 31 family.</text>
</comment>
<evidence type="ECO:0000256" key="3">
    <source>
        <dbReference type="ARBA" id="ARBA00023295"/>
    </source>
</evidence>
<feature type="transmembrane region" description="Helical" evidence="5">
    <location>
        <begin position="661"/>
        <end position="678"/>
    </location>
</feature>
<keyword evidence="5" id="KW-0812">Transmembrane</keyword>
<keyword evidence="5" id="KW-0472">Membrane</keyword>
<keyword evidence="10" id="KW-1185">Reference proteome</keyword>
<dbReference type="InterPro" id="IPR017853">
    <property type="entry name" value="GH"/>
</dbReference>
<evidence type="ECO:0000256" key="1">
    <source>
        <dbReference type="ARBA" id="ARBA00007806"/>
    </source>
</evidence>
<dbReference type="GO" id="GO:0005975">
    <property type="term" value="P:carbohydrate metabolic process"/>
    <property type="evidence" value="ECO:0007669"/>
    <property type="project" value="InterPro"/>
</dbReference>
<feature type="domain" description="Glycoside hydrolase family 31 TIM barrel" evidence="7">
    <location>
        <begin position="252"/>
        <end position="409"/>
    </location>
</feature>
<evidence type="ECO:0000256" key="2">
    <source>
        <dbReference type="ARBA" id="ARBA00022801"/>
    </source>
</evidence>
<proteinExistence type="inferred from homology"/>
<reference evidence="9" key="2">
    <citation type="submission" date="2020-12" db="EMBL/GenBank/DDBJ databases">
        <authorList>
            <person name="Kanost M."/>
        </authorList>
    </citation>
    <scope>NUCLEOTIDE SEQUENCE</scope>
</reference>
<dbReference type="CDD" id="cd06592">
    <property type="entry name" value="GH31_NET37"/>
    <property type="match status" value="1"/>
</dbReference>
<dbReference type="AlphaFoldDB" id="A0A921Z6Y5"/>
<dbReference type="InterPro" id="IPR000322">
    <property type="entry name" value="Glyco_hydro_31_TIM"/>
</dbReference>
<gene>
    <name evidence="9" type="ORF">O3G_MSEX007467</name>
</gene>
<reference evidence="9" key="1">
    <citation type="journal article" date="2016" name="Insect Biochem. Mol. Biol.">
        <title>Multifaceted biological insights from a draft genome sequence of the tobacco hornworm moth, Manduca sexta.</title>
        <authorList>
            <person name="Kanost M.R."/>
            <person name="Arrese E.L."/>
            <person name="Cao X."/>
            <person name="Chen Y.R."/>
            <person name="Chellapilla S."/>
            <person name="Goldsmith M.R."/>
            <person name="Grosse-Wilde E."/>
            <person name="Heckel D.G."/>
            <person name="Herndon N."/>
            <person name="Jiang H."/>
            <person name="Papanicolaou A."/>
            <person name="Qu J."/>
            <person name="Soulages J.L."/>
            <person name="Vogel H."/>
            <person name="Walters J."/>
            <person name="Waterhouse R.M."/>
            <person name="Ahn S.J."/>
            <person name="Almeida F.C."/>
            <person name="An C."/>
            <person name="Aqrawi P."/>
            <person name="Bretschneider A."/>
            <person name="Bryant W.B."/>
            <person name="Bucks S."/>
            <person name="Chao H."/>
            <person name="Chevignon G."/>
            <person name="Christen J.M."/>
            <person name="Clarke D.F."/>
            <person name="Dittmer N.T."/>
            <person name="Ferguson L.C.F."/>
            <person name="Garavelou S."/>
            <person name="Gordon K.H.J."/>
            <person name="Gunaratna R.T."/>
            <person name="Han Y."/>
            <person name="Hauser F."/>
            <person name="He Y."/>
            <person name="Heidel-Fischer H."/>
            <person name="Hirsh A."/>
            <person name="Hu Y."/>
            <person name="Jiang H."/>
            <person name="Kalra D."/>
            <person name="Klinner C."/>
            <person name="Konig C."/>
            <person name="Kovar C."/>
            <person name="Kroll A.R."/>
            <person name="Kuwar S.S."/>
            <person name="Lee S.L."/>
            <person name="Lehman R."/>
            <person name="Li K."/>
            <person name="Li Z."/>
            <person name="Liang H."/>
            <person name="Lovelace S."/>
            <person name="Lu Z."/>
            <person name="Mansfield J.H."/>
            <person name="McCulloch K.J."/>
            <person name="Mathew T."/>
            <person name="Morton B."/>
            <person name="Muzny D.M."/>
            <person name="Neunemann D."/>
            <person name="Ongeri F."/>
            <person name="Pauchet Y."/>
            <person name="Pu L.L."/>
            <person name="Pyrousis I."/>
            <person name="Rao X.J."/>
            <person name="Redding A."/>
            <person name="Roesel C."/>
            <person name="Sanchez-Gracia A."/>
            <person name="Schaack S."/>
            <person name="Shukla A."/>
            <person name="Tetreau G."/>
            <person name="Wang Y."/>
            <person name="Xiong G.H."/>
            <person name="Traut W."/>
            <person name="Walsh T.K."/>
            <person name="Worley K.C."/>
            <person name="Wu D."/>
            <person name="Wu W."/>
            <person name="Wu Y.Q."/>
            <person name="Zhang X."/>
            <person name="Zou Z."/>
            <person name="Zucker H."/>
            <person name="Briscoe A.D."/>
            <person name="Burmester T."/>
            <person name="Clem R.J."/>
            <person name="Feyereisen R."/>
            <person name="Grimmelikhuijzen C.J.P."/>
            <person name="Hamodrakas S.J."/>
            <person name="Hansson B.S."/>
            <person name="Huguet E."/>
            <person name="Jermiin L.S."/>
            <person name="Lan Q."/>
            <person name="Lehman H.K."/>
            <person name="Lorenzen M."/>
            <person name="Merzendorfer H."/>
            <person name="Michalopoulos I."/>
            <person name="Morton D.B."/>
            <person name="Muthukrishnan S."/>
            <person name="Oakeshott J.G."/>
            <person name="Palmer W."/>
            <person name="Park Y."/>
            <person name="Passarelli A.L."/>
            <person name="Rozas J."/>
            <person name="Schwartz L.M."/>
            <person name="Smith W."/>
            <person name="Southgate A."/>
            <person name="Vilcinskas A."/>
            <person name="Vogt R."/>
            <person name="Wang P."/>
            <person name="Werren J."/>
            <person name="Yu X.Q."/>
            <person name="Zhou J.J."/>
            <person name="Brown S.J."/>
            <person name="Scherer S.E."/>
            <person name="Richards S."/>
            <person name="Blissard G.W."/>
        </authorList>
    </citation>
    <scope>NUCLEOTIDE SEQUENCE</scope>
</reference>
<dbReference type="InterPro" id="IPR050985">
    <property type="entry name" value="Alpha-glycosidase_related"/>
</dbReference>
<dbReference type="Pfam" id="PF01055">
    <property type="entry name" value="Glyco_hydro_31_2nd"/>
    <property type="match status" value="2"/>
</dbReference>
<evidence type="ECO:0008006" key="11">
    <source>
        <dbReference type="Google" id="ProtNLM"/>
    </source>
</evidence>
<evidence type="ECO:0000256" key="4">
    <source>
        <dbReference type="RuleBase" id="RU361185"/>
    </source>
</evidence>
<feature type="signal peptide" evidence="6">
    <location>
        <begin position="1"/>
        <end position="19"/>
    </location>
</feature>
<evidence type="ECO:0000256" key="5">
    <source>
        <dbReference type="SAM" id="Phobius"/>
    </source>
</evidence>
<keyword evidence="3 4" id="KW-0326">Glycosidase</keyword>